<protein>
    <recommendedName>
        <fullName evidence="4">Protein C10</fullName>
    </recommendedName>
</protein>
<feature type="non-terminal residue" evidence="1">
    <location>
        <position position="1"/>
    </location>
</feature>
<accession>A0A9P1DJT7</accession>
<evidence type="ECO:0000313" key="2">
    <source>
        <dbReference type="EMBL" id="CAL4797260.1"/>
    </source>
</evidence>
<evidence type="ECO:0000313" key="3">
    <source>
        <dbReference type="Proteomes" id="UP001152797"/>
    </source>
</evidence>
<reference evidence="1" key="1">
    <citation type="submission" date="2022-10" db="EMBL/GenBank/DDBJ databases">
        <authorList>
            <person name="Chen Y."/>
            <person name="Dougan E. K."/>
            <person name="Chan C."/>
            <person name="Rhodes N."/>
            <person name="Thang M."/>
        </authorList>
    </citation>
    <scope>NUCLEOTIDE SEQUENCE</scope>
</reference>
<organism evidence="1">
    <name type="scientific">Cladocopium goreaui</name>
    <dbReference type="NCBI Taxonomy" id="2562237"/>
    <lineage>
        <taxon>Eukaryota</taxon>
        <taxon>Sar</taxon>
        <taxon>Alveolata</taxon>
        <taxon>Dinophyceae</taxon>
        <taxon>Suessiales</taxon>
        <taxon>Symbiodiniaceae</taxon>
        <taxon>Cladocopium</taxon>
    </lineage>
</organism>
<dbReference type="AlphaFoldDB" id="A0A9P1DJT7"/>
<gene>
    <name evidence="1" type="ORF">C1SCF055_LOCUS35271</name>
</gene>
<proteinExistence type="predicted"/>
<dbReference type="EMBL" id="CAMXCT020004677">
    <property type="protein sequence ID" value="CAL1163323.1"/>
    <property type="molecule type" value="Genomic_DNA"/>
</dbReference>
<evidence type="ECO:0008006" key="4">
    <source>
        <dbReference type="Google" id="ProtNLM"/>
    </source>
</evidence>
<keyword evidence="3" id="KW-1185">Reference proteome</keyword>
<reference evidence="2 3" key="2">
    <citation type="submission" date="2024-05" db="EMBL/GenBank/DDBJ databases">
        <authorList>
            <person name="Chen Y."/>
            <person name="Shah S."/>
            <person name="Dougan E. K."/>
            <person name="Thang M."/>
            <person name="Chan C."/>
        </authorList>
    </citation>
    <scope>NUCLEOTIDE SEQUENCE [LARGE SCALE GENOMIC DNA]</scope>
</reference>
<evidence type="ECO:0000313" key="1">
    <source>
        <dbReference type="EMBL" id="CAI4009948.1"/>
    </source>
</evidence>
<dbReference type="EMBL" id="CAMXCT010004677">
    <property type="protein sequence ID" value="CAI4009948.1"/>
    <property type="molecule type" value="Genomic_DNA"/>
</dbReference>
<comment type="caution">
    <text evidence="1">The sequence shown here is derived from an EMBL/GenBank/DDBJ whole genome shotgun (WGS) entry which is preliminary data.</text>
</comment>
<name>A0A9P1DJT7_9DINO</name>
<sequence>SEELRNPRSQPILEQLGPLRLLRTSSTSMTWMLAELRSEYKKKEFQVQYKQIGTKRPLFVLEIQSKILPKYGFSGDAKGVLNMKMEVALLSRKDRMIWKLMMDIHKLLDLPDSAAAEILTLDFGAANQVEHEVTSVYQQALQLTTFEKLVAARLHRQRRSLSEGLELLWMRLADPLQPAPVSLRELAAFGAASRESYVLTGASRRRFALDVLSAACGVIATGKALQIVRKLCLDAHPAVVAKSEETRHHSGI</sequence>
<dbReference type="Proteomes" id="UP001152797">
    <property type="component" value="Unassembled WGS sequence"/>
</dbReference>
<dbReference type="EMBL" id="CAMXCT030004677">
    <property type="protein sequence ID" value="CAL4797260.1"/>
    <property type="molecule type" value="Genomic_DNA"/>
</dbReference>